<dbReference type="SUPFAM" id="SSF88659">
    <property type="entry name" value="Sigma3 and sigma4 domains of RNA polymerase sigma factors"/>
    <property type="match status" value="1"/>
</dbReference>
<accession>A0A2M7TLN3</accession>
<comment type="caution">
    <text evidence="1">The sequence shown here is derived from an EMBL/GenBank/DDBJ whole genome shotgun (WGS) entry which is preliminary data.</text>
</comment>
<dbReference type="InterPro" id="IPR013324">
    <property type="entry name" value="RNA_pol_sigma_r3/r4-like"/>
</dbReference>
<gene>
    <name evidence="1" type="ORF">COY32_00705</name>
</gene>
<evidence type="ECO:0000313" key="2">
    <source>
        <dbReference type="Proteomes" id="UP000228920"/>
    </source>
</evidence>
<sequence>MANPFQWAIDATLRLIKESRPEEVGKIEELEIQQMREQIFPHTSGLPIPEKYVLMIFRYLFGRDGKGKKFNQTEIAREFNVTPSWVSQILKKYAVKRPPSQP</sequence>
<dbReference type="Gene3D" id="1.20.140.160">
    <property type="match status" value="1"/>
</dbReference>
<dbReference type="AlphaFoldDB" id="A0A2M7TLN3"/>
<organism evidence="1 2">
    <name type="scientific">candidate division WWE3 bacterium CG_4_10_14_0_2_um_filter_41_14</name>
    <dbReference type="NCBI Taxonomy" id="1975072"/>
    <lineage>
        <taxon>Bacteria</taxon>
        <taxon>Katanobacteria</taxon>
    </lineage>
</organism>
<reference evidence="2" key="1">
    <citation type="submission" date="2017-09" db="EMBL/GenBank/DDBJ databases">
        <title>Depth-based differentiation of microbial function through sediment-hosted aquifers and enrichment of novel symbionts in the deep terrestrial subsurface.</title>
        <authorList>
            <person name="Probst A.J."/>
            <person name="Ladd B."/>
            <person name="Jarett J.K."/>
            <person name="Geller-Mcgrath D.E."/>
            <person name="Sieber C.M.K."/>
            <person name="Emerson J.B."/>
            <person name="Anantharaman K."/>
            <person name="Thomas B.C."/>
            <person name="Malmstrom R."/>
            <person name="Stieglmeier M."/>
            <person name="Klingl A."/>
            <person name="Woyke T."/>
            <person name="Ryan C.M."/>
            <person name="Banfield J.F."/>
        </authorList>
    </citation>
    <scope>NUCLEOTIDE SEQUENCE [LARGE SCALE GENOMIC DNA]</scope>
</reference>
<dbReference type="Proteomes" id="UP000228920">
    <property type="component" value="Unassembled WGS sequence"/>
</dbReference>
<evidence type="ECO:0000313" key="1">
    <source>
        <dbReference type="EMBL" id="PIZ48059.1"/>
    </source>
</evidence>
<name>A0A2M7TLN3_UNCKA</name>
<dbReference type="EMBL" id="PFNL01000017">
    <property type="protein sequence ID" value="PIZ48059.1"/>
    <property type="molecule type" value="Genomic_DNA"/>
</dbReference>
<protein>
    <submittedName>
        <fullName evidence="1">Uncharacterized protein</fullName>
    </submittedName>
</protein>
<proteinExistence type="predicted"/>